<dbReference type="SUPFAM" id="SSF57850">
    <property type="entry name" value="RING/U-box"/>
    <property type="match status" value="1"/>
</dbReference>
<evidence type="ECO:0000256" key="5">
    <source>
        <dbReference type="SAM" id="MobiDB-lite"/>
    </source>
</evidence>
<evidence type="ECO:0000256" key="3">
    <source>
        <dbReference type="ARBA" id="ARBA00022833"/>
    </source>
</evidence>
<dbReference type="PANTHER" id="PTHR25465">
    <property type="entry name" value="B-BOX DOMAIN CONTAINING"/>
    <property type="match status" value="1"/>
</dbReference>
<organism evidence="7 8">
    <name type="scientific">Poecilia latipinna</name>
    <name type="common">sailfin molly</name>
    <dbReference type="NCBI Taxonomy" id="48699"/>
    <lineage>
        <taxon>Eukaryota</taxon>
        <taxon>Metazoa</taxon>
        <taxon>Chordata</taxon>
        <taxon>Craniata</taxon>
        <taxon>Vertebrata</taxon>
        <taxon>Euteleostomi</taxon>
        <taxon>Actinopterygii</taxon>
        <taxon>Neopterygii</taxon>
        <taxon>Teleostei</taxon>
        <taxon>Neoteleostei</taxon>
        <taxon>Acanthomorphata</taxon>
        <taxon>Ovalentaria</taxon>
        <taxon>Atherinomorphae</taxon>
        <taxon>Cyprinodontiformes</taxon>
        <taxon>Poeciliidae</taxon>
        <taxon>Poeciliinae</taxon>
        <taxon>Poecilia</taxon>
    </lineage>
</organism>
<dbReference type="InterPro" id="IPR017907">
    <property type="entry name" value="Znf_RING_CS"/>
</dbReference>
<protein>
    <recommendedName>
        <fullName evidence="6">RING-type domain-containing protein</fullName>
    </recommendedName>
</protein>
<dbReference type="GeneTree" id="ENSGT01150000286922"/>
<dbReference type="Ensembl" id="ENSPLAT00000012546.1">
    <property type="protein sequence ID" value="ENSPLAP00000020837.1"/>
    <property type="gene ID" value="ENSPLAG00000000534.1"/>
</dbReference>
<keyword evidence="2 4" id="KW-0863">Zinc-finger</keyword>
<dbReference type="PANTHER" id="PTHR25465:SF5">
    <property type="entry name" value="E3 UBIQUITIN_ISG15 LIGASE TRIM25-RELATED"/>
    <property type="match status" value="1"/>
</dbReference>
<dbReference type="PROSITE" id="PS00518">
    <property type="entry name" value="ZF_RING_1"/>
    <property type="match status" value="1"/>
</dbReference>
<proteinExistence type="predicted"/>
<dbReference type="InterPro" id="IPR051051">
    <property type="entry name" value="E3_ubiq-ligase_TRIM/RNF"/>
</dbReference>
<dbReference type="STRING" id="48699.ENSPLAP00000020837"/>
<evidence type="ECO:0000256" key="2">
    <source>
        <dbReference type="ARBA" id="ARBA00022771"/>
    </source>
</evidence>
<dbReference type="PROSITE" id="PS50089">
    <property type="entry name" value="ZF_RING_2"/>
    <property type="match status" value="1"/>
</dbReference>
<evidence type="ECO:0000313" key="8">
    <source>
        <dbReference type="Proteomes" id="UP000261500"/>
    </source>
</evidence>
<feature type="compositionally biased region" description="Basic residues" evidence="5">
    <location>
        <begin position="99"/>
        <end position="116"/>
    </location>
</feature>
<keyword evidence="8" id="KW-1185">Reference proteome</keyword>
<feature type="domain" description="RING-type" evidence="6">
    <location>
        <begin position="24"/>
        <end position="67"/>
    </location>
</feature>
<keyword evidence="1" id="KW-0479">Metal-binding</keyword>
<evidence type="ECO:0000259" key="6">
    <source>
        <dbReference type="PROSITE" id="PS50089"/>
    </source>
</evidence>
<dbReference type="InterPro" id="IPR001841">
    <property type="entry name" value="Znf_RING"/>
</dbReference>
<reference evidence="7" key="2">
    <citation type="submission" date="2025-09" db="UniProtKB">
        <authorList>
            <consortium name="Ensembl"/>
        </authorList>
    </citation>
    <scope>IDENTIFICATION</scope>
</reference>
<dbReference type="AlphaFoldDB" id="A0A3B3V7B9"/>
<name>A0A3B3V7B9_9TELE</name>
<feature type="region of interest" description="Disordered" evidence="5">
    <location>
        <begin position="84"/>
        <end position="116"/>
    </location>
</feature>
<sequence length="116" mass="13237">VSAAREVTTADNQGNHMESAKYSCAICLDLLKDPVTIPCGHSYCMNCIKDHWDGDDERRIHSCPQCRETFIPRPVLKKNIIKPQNNRFHRRGAPQPPLRKGRSFGSRRRKPSVLLV</sequence>
<dbReference type="Gene3D" id="3.30.40.10">
    <property type="entry name" value="Zinc/RING finger domain, C3HC4 (zinc finger)"/>
    <property type="match status" value="1"/>
</dbReference>
<evidence type="ECO:0000256" key="1">
    <source>
        <dbReference type="ARBA" id="ARBA00022723"/>
    </source>
</evidence>
<accession>A0A3B3V7B9</accession>
<reference evidence="7" key="1">
    <citation type="submission" date="2025-08" db="UniProtKB">
        <authorList>
            <consortium name="Ensembl"/>
        </authorList>
    </citation>
    <scope>IDENTIFICATION</scope>
</reference>
<dbReference type="InterPro" id="IPR013083">
    <property type="entry name" value="Znf_RING/FYVE/PHD"/>
</dbReference>
<dbReference type="GO" id="GO:0008270">
    <property type="term" value="F:zinc ion binding"/>
    <property type="evidence" value="ECO:0007669"/>
    <property type="project" value="UniProtKB-KW"/>
</dbReference>
<dbReference type="Pfam" id="PF15227">
    <property type="entry name" value="zf-C3HC4_4"/>
    <property type="match status" value="1"/>
</dbReference>
<evidence type="ECO:0000313" key="7">
    <source>
        <dbReference type="Ensembl" id="ENSPLAP00000020837.1"/>
    </source>
</evidence>
<dbReference type="Proteomes" id="UP000261500">
    <property type="component" value="Unplaced"/>
</dbReference>
<keyword evidence="3" id="KW-0862">Zinc</keyword>
<evidence type="ECO:0000256" key="4">
    <source>
        <dbReference type="PROSITE-ProRule" id="PRU00175"/>
    </source>
</evidence>
<dbReference type="SMART" id="SM00184">
    <property type="entry name" value="RING"/>
    <property type="match status" value="1"/>
</dbReference>